<dbReference type="InterPro" id="IPR005325">
    <property type="entry name" value="DUF308_memb"/>
</dbReference>
<feature type="transmembrane region" description="Helical" evidence="1">
    <location>
        <begin position="27"/>
        <end position="47"/>
    </location>
</feature>
<name>S7VPZ9_9FLAO</name>
<evidence type="ECO:0000313" key="3">
    <source>
        <dbReference type="Proteomes" id="UP000014962"/>
    </source>
</evidence>
<keyword evidence="1" id="KW-0472">Membrane</keyword>
<organism evidence="2 3">
    <name type="scientific">Winogradskyella psychrotolerans RS-3</name>
    <dbReference type="NCBI Taxonomy" id="641526"/>
    <lineage>
        <taxon>Bacteria</taxon>
        <taxon>Pseudomonadati</taxon>
        <taxon>Bacteroidota</taxon>
        <taxon>Flavobacteriia</taxon>
        <taxon>Flavobacteriales</taxon>
        <taxon>Flavobacteriaceae</taxon>
        <taxon>Winogradskyella</taxon>
    </lineage>
</organism>
<protein>
    <submittedName>
        <fullName evidence="2">Uncharacterized protein</fullName>
    </submittedName>
</protein>
<dbReference type="Proteomes" id="UP000014962">
    <property type="component" value="Unassembled WGS sequence"/>
</dbReference>
<gene>
    <name evidence="2" type="ORF">ADIWIN_2505</name>
</gene>
<sequence>MLVSGIATIIFAILILANPVFGGLSIVYMTALAFIMIGLFRLFWGFIKKN</sequence>
<comment type="caution">
    <text evidence="2">The sequence shown here is derived from an EMBL/GenBank/DDBJ whole genome shotgun (WGS) entry which is preliminary data.</text>
</comment>
<evidence type="ECO:0000313" key="2">
    <source>
        <dbReference type="EMBL" id="EPR72335.1"/>
    </source>
</evidence>
<accession>S7VPZ9</accession>
<dbReference type="AlphaFoldDB" id="S7VPZ9"/>
<keyword evidence="3" id="KW-1185">Reference proteome</keyword>
<evidence type="ECO:0000256" key="1">
    <source>
        <dbReference type="SAM" id="Phobius"/>
    </source>
</evidence>
<reference evidence="2 3" key="1">
    <citation type="journal article" date="2013" name="Genome Announc.">
        <title>Draft Genome Sequence of Winogradskyella psychrotolerans RS-3T, Isolated from the Marine Transect of Kongsfjorden, Ny-Alesund, Svalbard, Arctic Ocean.</title>
        <authorList>
            <person name="Kumar Pinnaka A."/>
            <person name="Ara S."/>
            <person name="Singh A."/>
            <person name="Shivaji S."/>
        </authorList>
    </citation>
    <scope>NUCLEOTIDE SEQUENCE [LARGE SCALE GENOMIC DNA]</scope>
    <source>
        <strain evidence="2 3">RS-3</strain>
    </source>
</reference>
<keyword evidence="1" id="KW-0812">Transmembrane</keyword>
<dbReference type="EMBL" id="ATMR01000124">
    <property type="protein sequence ID" value="EPR72335.1"/>
    <property type="molecule type" value="Genomic_DNA"/>
</dbReference>
<proteinExistence type="predicted"/>
<dbReference type="Pfam" id="PF03729">
    <property type="entry name" value="DUF308"/>
    <property type="match status" value="1"/>
</dbReference>
<keyword evidence="1" id="KW-1133">Transmembrane helix</keyword>